<proteinExistence type="predicted"/>
<feature type="region of interest" description="Disordered" evidence="1">
    <location>
        <begin position="44"/>
        <end position="99"/>
    </location>
</feature>
<sequence>MPSYTRCTCSACGPADQLQLDKTMRLHARIDACKHLHSILVAPSGTSSGPSDNDQSASPDQQLEPISDVESHDSGDDYLIFEPNSENSGDDNHATNEDVDNIASDPLFRTRVSLFNAFQQGQENPADESTVPSAFNDHPAIRNTYIRAFVGAAFEGMTRNAVANMLEGSRVIFLSAEGSSSEFQGLSHFARTLSTVEKRLGVLTNELIIRLFLCPTCWKPHSPAELARLESPDCQEPDCDGKLYTVKRLLSGAEKRTPILTLPFVPPERAIQRMCLQPGKVAQWQEWRRPDDSAGRKEPSKLKGYAAFPDPNKPMTDITDGWGWRAIQAGLERRQNGVWEVWDVDVLELKQQFVALPNGIIIQINIDCDKNGCHSTGAIYATICNTPRRFQYLREETILLMIFLGPHKPTSEQFNNVMHICVKHFKKLYSGVFFDVHGKDEPEPFDVSDLPPGRKTSELLSFTSKFFMCDHCETHFYDLVVPDAFDSMKIKECDPWQYLKYAFRTHDASEEVAEEISRRHGVRYSAMDELVNWLPGVTRLFDLMHAILAHLCKNILWKNGMVNTKQMEKIIKFFNGLIWPPSISRLPPSVPRGAGSIKADQWWSQIAVFFVALFDAWQVDGEIPDIDIKPSPPNTKNASTQAAQEKLIRARMCEHLLATNPDASEEELESINTIKMDHSLRRHYKMVVQFTAAVRIITSNSISPNEVRRGCGALELAVQLWARMHCHLVPYFHFSALHLEEQFLKHGPAPG</sequence>
<evidence type="ECO:0000256" key="1">
    <source>
        <dbReference type="SAM" id="MobiDB-lite"/>
    </source>
</evidence>
<reference evidence="2" key="1">
    <citation type="submission" date="2023-03" db="EMBL/GenBank/DDBJ databases">
        <title>Massive genome expansion in bonnet fungi (Mycena s.s.) driven by repeated elements and novel gene families across ecological guilds.</title>
        <authorList>
            <consortium name="Lawrence Berkeley National Laboratory"/>
            <person name="Harder C.B."/>
            <person name="Miyauchi S."/>
            <person name="Viragh M."/>
            <person name="Kuo A."/>
            <person name="Thoen E."/>
            <person name="Andreopoulos B."/>
            <person name="Lu D."/>
            <person name="Skrede I."/>
            <person name="Drula E."/>
            <person name="Henrissat B."/>
            <person name="Morin E."/>
            <person name="Kohler A."/>
            <person name="Barry K."/>
            <person name="LaButti K."/>
            <person name="Morin E."/>
            <person name="Salamov A."/>
            <person name="Lipzen A."/>
            <person name="Mereny Z."/>
            <person name="Hegedus B."/>
            <person name="Baldrian P."/>
            <person name="Stursova M."/>
            <person name="Weitz H."/>
            <person name="Taylor A."/>
            <person name="Grigoriev I.V."/>
            <person name="Nagy L.G."/>
            <person name="Martin F."/>
            <person name="Kauserud H."/>
        </authorList>
    </citation>
    <scope>NUCLEOTIDE SEQUENCE</scope>
    <source>
        <strain evidence="2">CBHHK002</strain>
    </source>
</reference>
<comment type="caution">
    <text evidence="2">The sequence shown here is derived from an EMBL/GenBank/DDBJ whole genome shotgun (WGS) entry which is preliminary data.</text>
</comment>
<accession>A0AAD7AGT7</accession>
<dbReference type="Proteomes" id="UP001218218">
    <property type="component" value="Unassembled WGS sequence"/>
</dbReference>
<dbReference type="EMBL" id="JARIHO010000007">
    <property type="protein sequence ID" value="KAJ7358085.1"/>
    <property type="molecule type" value="Genomic_DNA"/>
</dbReference>
<evidence type="ECO:0000313" key="2">
    <source>
        <dbReference type="EMBL" id="KAJ7358085.1"/>
    </source>
</evidence>
<gene>
    <name evidence="2" type="ORF">DFH08DRAFT_1042899</name>
</gene>
<feature type="compositionally biased region" description="Polar residues" evidence="1">
    <location>
        <begin position="44"/>
        <end position="61"/>
    </location>
</feature>
<protein>
    <submittedName>
        <fullName evidence="2">Uncharacterized protein</fullName>
    </submittedName>
</protein>
<dbReference type="AlphaFoldDB" id="A0AAD7AGT7"/>
<evidence type="ECO:0000313" key="3">
    <source>
        <dbReference type="Proteomes" id="UP001218218"/>
    </source>
</evidence>
<keyword evidence="3" id="KW-1185">Reference proteome</keyword>
<organism evidence="2 3">
    <name type="scientific">Mycena albidolilacea</name>
    <dbReference type="NCBI Taxonomy" id="1033008"/>
    <lineage>
        <taxon>Eukaryota</taxon>
        <taxon>Fungi</taxon>
        <taxon>Dikarya</taxon>
        <taxon>Basidiomycota</taxon>
        <taxon>Agaricomycotina</taxon>
        <taxon>Agaricomycetes</taxon>
        <taxon>Agaricomycetidae</taxon>
        <taxon>Agaricales</taxon>
        <taxon>Marasmiineae</taxon>
        <taxon>Mycenaceae</taxon>
        <taxon>Mycena</taxon>
    </lineage>
</organism>
<name>A0AAD7AGT7_9AGAR</name>